<proteinExistence type="predicted"/>
<protein>
    <submittedName>
        <fullName evidence="1">Uncharacterized protein</fullName>
    </submittedName>
</protein>
<dbReference type="EMBL" id="WJMV01000095">
    <property type="protein sequence ID" value="MRG76132.1"/>
    <property type="molecule type" value="Genomic_DNA"/>
</dbReference>
<comment type="caution">
    <text evidence="1">The sequence shown here is derived from an EMBL/GenBank/DDBJ whole genome shotgun (WGS) entry which is preliminary data.</text>
</comment>
<sequence length="50" mass="5715">MIKLTYLTKKRMILSRWLASGLAQLVLWFVSYKQGSATLAMAENIINKVN</sequence>
<accession>A0AAW9U6J5</accession>
<name>A0AAW9U6J5_LIMRT</name>
<reference evidence="1 2" key="1">
    <citation type="submission" date="2019-11" db="EMBL/GenBank/DDBJ databases">
        <title>Draft genome sequence of 12 host-associated Lactobacillus reuteri rodent strains.</title>
        <authorList>
            <person name="Zhang S."/>
            <person name="Ozcam M."/>
            <person name="Van Pijkeren J.P."/>
        </authorList>
    </citation>
    <scope>NUCLEOTIDE SEQUENCE [LARGE SCALE GENOMIC DNA]</scope>
    <source>
        <strain evidence="1 2">6799jm-1</strain>
    </source>
</reference>
<evidence type="ECO:0000313" key="2">
    <source>
        <dbReference type="Proteomes" id="UP000452188"/>
    </source>
</evidence>
<dbReference type="Proteomes" id="UP000452188">
    <property type="component" value="Unassembled WGS sequence"/>
</dbReference>
<dbReference type="AlphaFoldDB" id="A0AAW9U6J5"/>
<gene>
    <name evidence="1" type="ORF">GIX79_10465</name>
</gene>
<evidence type="ECO:0000313" key="1">
    <source>
        <dbReference type="EMBL" id="MRG76132.1"/>
    </source>
</evidence>
<organism evidence="1 2">
    <name type="scientific">Limosilactobacillus reuteri</name>
    <name type="common">Lactobacillus reuteri</name>
    <dbReference type="NCBI Taxonomy" id="1598"/>
    <lineage>
        <taxon>Bacteria</taxon>
        <taxon>Bacillati</taxon>
        <taxon>Bacillota</taxon>
        <taxon>Bacilli</taxon>
        <taxon>Lactobacillales</taxon>
        <taxon>Lactobacillaceae</taxon>
        <taxon>Limosilactobacillus</taxon>
    </lineage>
</organism>
<dbReference type="RefSeq" id="WP_153705409.1">
    <property type="nucleotide sequence ID" value="NZ_WJMV01000095.1"/>
</dbReference>